<accession>A0A8H6LZQ8</accession>
<sequence>MRKVWKRVPLPFTYPMANETLPLFKEATVPSVEWRALSNATGILVSPLFNPRVRLRMKLLENTGSRDAGVPVALVPSLKLELLDCSKIEEGRTLRLAANLGGVLLRDGNIGSHDVLVVRHTSSQHIATNHTAHDHLTLQPKFKEVKHRSEGRAYNMPPRQANGQGYLETGASGSRTRAGSRAGVGGAEAGKNEAGRNEGSDSAKADDPFRNIG</sequence>
<dbReference type="AlphaFoldDB" id="A0A8H6LZQ8"/>
<evidence type="ECO:0000313" key="3">
    <source>
        <dbReference type="Proteomes" id="UP000521943"/>
    </source>
</evidence>
<dbReference type="EMBL" id="JACGCI010000059">
    <property type="protein sequence ID" value="KAF6750093.1"/>
    <property type="molecule type" value="Genomic_DNA"/>
</dbReference>
<gene>
    <name evidence="2" type="ORF">DFP72DRAFT_852062</name>
</gene>
<feature type="compositionally biased region" description="Basic and acidic residues" evidence="1">
    <location>
        <begin position="190"/>
        <end position="213"/>
    </location>
</feature>
<protein>
    <submittedName>
        <fullName evidence="2">Uncharacterized protein</fullName>
    </submittedName>
</protein>
<dbReference type="Proteomes" id="UP000521943">
    <property type="component" value="Unassembled WGS sequence"/>
</dbReference>
<feature type="region of interest" description="Disordered" evidence="1">
    <location>
        <begin position="144"/>
        <end position="213"/>
    </location>
</feature>
<organism evidence="2 3">
    <name type="scientific">Ephemerocybe angulata</name>
    <dbReference type="NCBI Taxonomy" id="980116"/>
    <lineage>
        <taxon>Eukaryota</taxon>
        <taxon>Fungi</taxon>
        <taxon>Dikarya</taxon>
        <taxon>Basidiomycota</taxon>
        <taxon>Agaricomycotina</taxon>
        <taxon>Agaricomycetes</taxon>
        <taxon>Agaricomycetidae</taxon>
        <taxon>Agaricales</taxon>
        <taxon>Agaricineae</taxon>
        <taxon>Psathyrellaceae</taxon>
        <taxon>Ephemerocybe</taxon>
    </lineage>
</organism>
<name>A0A8H6LZQ8_9AGAR</name>
<evidence type="ECO:0000256" key="1">
    <source>
        <dbReference type="SAM" id="MobiDB-lite"/>
    </source>
</evidence>
<evidence type="ECO:0000313" key="2">
    <source>
        <dbReference type="EMBL" id="KAF6750093.1"/>
    </source>
</evidence>
<reference evidence="2 3" key="1">
    <citation type="submission" date="2020-07" db="EMBL/GenBank/DDBJ databases">
        <title>Comparative genomics of pyrophilous fungi reveals a link between fire events and developmental genes.</title>
        <authorList>
            <consortium name="DOE Joint Genome Institute"/>
            <person name="Steindorff A.S."/>
            <person name="Carver A."/>
            <person name="Calhoun S."/>
            <person name="Stillman K."/>
            <person name="Liu H."/>
            <person name="Lipzen A."/>
            <person name="Pangilinan J."/>
            <person name="Labutti K."/>
            <person name="Bruns T.D."/>
            <person name="Grigoriev I.V."/>
        </authorList>
    </citation>
    <scope>NUCLEOTIDE SEQUENCE [LARGE SCALE GENOMIC DNA]</scope>
    <source>
        <strain evidence="2 3">CBS 144469</strain>
    </source>
</reference>
<keyword evidence="3" id="KW-1185">Reference proteome</keyword>
<proteinExistence type="predicted"/>
<comment type="caution">
    <text evidence="2">The sequence shown here is derived from an EMBL/GenBank/DDBJ whole genome shotgun (WGS) entry which is preliminary data.</text>
</comment>